<gene>
    <name evidence="2" type="ORF">ACFL27_12820</name>
</gene>
<keyword evidence="1" id="KW-1133">Transmembrane helix</keyword>
<name>A0ABV6YY06_UNCC1</name>
<evidence type="ECO:0000256" key="1">
    <source>
        <dbReference type="SAM" id="Phobius"/>
    </source>
</evidence>
<evidence type="ECO:0000313" key="2">
    <source>
        <dbReference type="EMBL" id="MFC1851069.1"/>
    </source>
</evidence>
<sequence length="255" mass="29849">LYFLGQRKTQGNFFYFPVAFLLKTPLSVIHLFVLLLVSMWLKKYKLHVLAKMTLYTFPILYFLYALFTDMTLGQRYLVPVYPFLFVFLGGSINLFRQSVIKKIVVGGFLLWFVISSVLIYPDYLAYFNELAGGPRGGIRYLGDSNLDWGQDLKRLKPWLEEHHVQEIKLGYFGTALPQYYGIQFQWLPSVGFLNDQAGTKLIHEGDYLAVSATCLQGFYFENMEQYNFLKNFEPIDHIGYTIYLYHITPDRLRDK</sequence>
<organism evidence="2 3">
    <name type="scientific">candidate division CSSED10-310 bacterium</name>
    <dbReference type="NCBI Taxonomy" id="2855610"/>
    <lineage>
        <taxon>Bacteria</taxon>
        <taxon>Bacteria division CSSED10-310</taxon>
    </lineage>
</organism>
<dbReference type="EMBL" id="JBHPBY010000149">
    <property type="protein sequence ID" value="MFC1851069.1"/>
    <property type="molecule type" value="Genomic_DNA"/>
</dbReference>
<feature type="transmembrane region" description="Helical" evidence="1">
    <location>
        <begin position="20"/>
        <end position="41"/>
    </location>
</feature>
<keyword evidence="1" id="KW-0812">Transmembrane</keyword>
<keyword evidence="3" id="KW-1185">Reference proteome</keyword>
<accession>A0ABV6YY06</accession>
<proteinExistence type="predicted"/>
<comment type="caution">
    <text evidence="2">The sequence shown here is derived from an EMBL/GenBank/DDBJ whole genome shotgun (WGS) entry which is preliminary data.</text>
</comment>
<feature type="non-terminal residue" evidence="2">
    <location>
        <position position="1"/>
    </location>
</feature>
<keyword evidence="1" id="KW-0472">Membrane</keyword>
<feature type="transmembrane region" description="Helical" evidence="1">
    <location>
        <begin position="48"/>
        <end position="67"/>
    </location>
</feature>
<feature type="transmembrane region" description="Helical" evidence="1">
    <location>
        <begin position="103"/>
        <end position="120"/>
    </location>
</feature>
<reference evidence="2 3" key="1">
    <citation type="submission" date="2024-09" db="EMBL/GenBank/DDBJ databases">
        <title>Laminarin stimulates single cell rates of sulfate reduction while oxygen inhibits transcriptomic activity in coastal marine sediment.</title>
        <authorList>
            <person name="Lindsay M."/>
            <person name="Orcutt B."/>
            <person name="Emerson D."/>
            <person name="Stepanauskas R."/>
            <person name="D'Angelo T."/>
        </authorList>
    </citation>
    <scope>NUCLEOTIDE SEQUENCE [LARGE SCALE GENOMIC DNA]</scope>
    <source>
        <strain evidence="2">SAG AM-311-K15</strain>
    </source>
</reference>
<evidence type="ECO:0000313" key="3">
    <source>
        <dbReference type="Proteomes" id="UP001594351"/>
    </source>
</evidence>
<evidence type="ECO:0008006" key="4">
    <source>
        <dbReference type="Google" id="ProtNLM"/>
    </source>
</evidence>
<feature type="transmembrane region" description="Helical" evidence="1">
    <location>
        <begin position="79"/>
        <end position="96"/>
    </location>
</feature>
<dbReference type="Proteomes" id="UP001594351">
    <property type="component" value="Unassembled WGS sequence"/>
</dbReference>
<protein>
    <recommendedName>
        <fullName evidence="4">Glycosyltransferase RgtA/B/C/D-like domain-containing protein</fullName>
    </recommendedName>
</protein>